<comment type="caution">
    <text evidence="2">The sequence shown here is derived from an EMBL/GenBank/DDBJ whole genome shotgun (WGS) entry which is preliminary data.</text>
</comment>
<feature type="region of interest" description="Disordered" evidence="1">
    <location>
        <begin position="29"/>
        <end position="49"/>
    </location>
</feature>
<dbReference type="EMBL" id="JAAEDK010000113">
    <property type="protein sequence ID" value="MBR0662543.1"/>
    <property type="molecule type" value="Genomic_DNA"/>
</dbReference>
<evidence type="ECO:0000313" key="2">
    <source>
        <dbReference type="EMBL" id="MBR0662543.1"/>
    </source>
</evidence>
<evidence type="ECO:0000313" key="3">
    <source>
        <dbReference type="Proteomes" id="UP001138708"/>
    </source>
</evidence>
<protein>
    <recommendedName>
        <fullName evidence="4">DNA mismatch repair protein MutS</fullName>
    </recommendedName>
</protein>
<evidence type="ECO:0008006" key="4">
    <source>
        <dbReference type="Google" id="ProtNLM"/>
    </source>
</evidence>
<feature type="non-terminal residue" evidence="2">
    <location>
        <position position="49"/>
    </location>
</feature>
<reference evidence="2" key="2">
    <citation type="journal article" date="2021" name="Syst. Appl. Microbiol.">
        <title>Roseomonas hellenica sp. nov., isolated from roots of wild-growing Alkanna tinctoria.</title>
        <authorList>
            <person name="Rat A."/>
            <person name="Naranjo H.D."/>
            <person name="Lebbe L."/>
            <person name="Cnockaert M."/>
            <person name="Krigas N."/>
            <person name="Grigoriadou K."/>
            <person name="Maloupa E."/>
            <person name="Willems A."/>
        </authorList>
    </citation>
    <scope>NUCLEOTIDE SEQUENCE</scope>
    <source>
        <strain evidence="2">LMG 31161</strain>
    </source>
</reference>
<dbReference type="AlphaFoldDB" id="A0A9X9WQD3"/>
<name>A0A9X9WQD3_9PROT</name>
<proteinExistence type="predicted"/>
<feature type="compositionally biased region" description="Pro residues" evidence="1">
    <location>
        <begin position="35"/>
        <end position="49"/>
    </location>
</feature>
<dbReference type="Proteomes" id="UP001138708">
    <property type="component" value="Unassembled WGS sequence"/>
</dbReference>
<sequence>MTRRRPRGLTEADRALWRAYAAEIVPLPGRELPPESAPPPVPVAAPPPA</sequence>
<gene>
    <name evidence="2" type="ORF">GXW75_25025</name>
</gene>
<organism evidence="2 3">
    <name type="scientific">Neoroseomonas oryzicola</name>
    <dbReference type="NCBI Taxonomy" id="535904"/>
    <lineage>
        <taxon>Bacteria</taxon>
        <taxon>Pseudomonadati</taxon>
        <taxon>Pseudomonadota</taxon>
        <taxon>Alphaproteobacteria</taxon>
        <taxon>Acetobacterales</taxon>
        <taxon>Acetobacteraceae</taxon>
        <taxon>Neoroseomonas</taxon>
    </lineage>
</organism>
<reference evidence="2" key="1">
    <citation type="submission" date="2020-01" db="EMBL/GenBank/DDBJ databases">
        <authorList>
            <person name="Rat A."/>
        </authorList>
    </citation>
    <scope>NUCLEOTIDE SEQUENCE</scope>
    <source>
        <strain evidence="2">LMG 31161</strain>
    </source>
</reference>
<evidence type="ECO:0000256" key="1">
    <source>
        <dbReference type="SAM" id="MobiDB-lite"/>
    </source>
</evidence>
<accession>A0A9X9WQD3</accession>